<feature type="transmembrane region" description="Helical" evidence="1">
    <location>
        <begin position="187"/>
        <end position="211"/>
    </location>
</feature>
<evidence type="ECO:0000313" key="2">
    <source>
        <dbReference type="EMBL" id="PJO75880.1"/>
    </source>
</evidence>
<evidence type="ECO:0000313" key="3">
    <source>
        <dbReference type="Proteomes" id="UP000243446"/>
    </source>
</evidence>
<gene>
    <name evidence="2" type="ORF">CWI32_05765</name>
</gene>
<dbReference type="GeneID" id="97175837"/>
<feature type="transmembrane region" description="Helical" evidence="1">
    <location>
        <begin position="7"/>
        <end position="29"/>
    </location>
</feature>
<keyword evidence="1" id="KW-1133">Transmembrane helix</keyword>
<feature type="transmembrane region" description="Helical" evidence="1">
    <location>
        <begin position="115"/>
        <end position="136"/>
    </location>
</feature>
<accession>A0A2H9YT92</accession>
<proteinExistence type="predicted"/>
<organism evidence="2 3">
    <name type="scientific">Acinetobacter pseudolwoffii</name>
    <dbReference type="NCBI Taxonomy" id="2053287"/>
    <lineage>
        <taxon>Bacteria</taxon>
        <taxon>Pseudomonadati</taxon>
        <taxon>Pseudomonadota</taxon>
        <taxon>Gammaproteobacteria</taxon>
        <taxon>Moraxellales</taxon>
        <taxon>Moraxellaceae</taxon>
        <taxon>Acinetobacter</taxon>
    </lineage>
</organism>
<dbReference type="AlphaFoldDB" id="A0A2H9YT92"/>
<sequence length="219" mass="24971">MSFSRTAHILFISFLLIALYVSICVHTALNAPLSVTQYLFSESGAFEVLSPWLWYLLAMLCLLNTEIKLNTRIFTAAAAILLGFREMDFHKRLFDDSFIKTNFYRSAEIPLMDKLLGFILLLGIIFVFMVLAKKLVNTIRSMKDSLNIAHFFIFLTIACGGLSKVLDRTTSTLREEFNIQLIPHTQVMIMTIEEGVEMLLPILLIVAVLTYRKVLNQAH</sequence>
<reference evidence="2 3" key="1">
    <citation type="submission" date="2017-11" db="EMBL/GenBank/DDBJ databases">
        <title>Revising the taxonomy of the Acinetobacter lwoffii group: the description of Acinetobacter pseudolwoffii sp. nov. and emended description of Acinetobacter lwoffii.</title>
        <authorList>
            <person name="Nemec A."/>
            <person name="Radolfova-Krizova L."/>
        </authorList>
    </citation>
    <scope>NUCLEOTIDE SEQUENCE [LARGE SCALE GENOMIC DNA]</scope>
    <source>
        <strain evidence="2 3">ANC 5044</strain>
    </source>
</reference>
<comment type="caution">
    <text evidence="2">The sequence shown here is derived from an EMBL/GenBank/DDBJ whole genome shotgun (WGS) entry which is preliminary data.</text>
</comment>
<dbReference type="RefSeq" id="WP_100355612.1">
    <property type="nucleotide sequence ID" value="NZ_CBDBYO010000008.1"/>
</dbReference>
<feature type="transmembrane region" description="Helical" evidence="1">
    <location>
        <begin position="148"/>
        <end position="166"/>
    </location>
</feature>
<feature type="transmembrane region" description="Helical" evidence="1">
    <location>
        <begin position="49"/>
        <end position="65"/>
    </location>
</feature>
<protein>
    <submittedName>
        <fullName evidence="2">Uncharacterized protein</fullName>
    </submittedName>
</protein>
<evidence type="ECO:0000256" key="1">
    <source>
        <dbReference type="SAM" id="Phobius"/>
    </source>
</evidence>
<keyword evidence="1" id="KW-0472">Membrane</keyword>
<name>A0A2H9YT92_9GAMM</name>
<dbReference type="Proteomes" id="UP000243446">
    <property type="component" value="Unassembled WGS sequence"/>
</dbReference>
<keyword evidence="1" id="KW-0812">Transmembrane</keyword>
<dbReference type="EMBL" id="PHRG01000002">
    <property type="protein sequence ID" value="PJO75880.1"/>
    <property type="molecule type" value="Genomic_DNA"/>
</dbReference>